<evidence type="ECO:0000256" key="1">
    <source>
        <dbReference type="SAM" id="SignalP"/>
    </source>
</evidence>
<organism evidence="2 3">
    <name type="scientific">Erythrobacter rubeus</name>
    <dbReference type="NCBI Taxonomy" id="2760803"/>
    <lineage>
        <taxon>Bacteria</taxon>
        <taxon>Pseudomonadati</taxon>
        <taxon>Pseudomonadota</taxon>
        <taxon>Alphaproteobacteria</taxon>
        <taxon>Sphingomonadales</taxon>
        <taxon>Erythrobacteraceae</taxon>
        <taxon>Erythrobacter/Porphyrobacter group</taxon>
        <taxon>Erythrobacter</taxon>
    </lineage>
</organism>
<keyword evidence="3" id="KW-1185">Reference proteome</keyword>
<evidence type="ECO:0000313" key="2">
    <source>
        <dbReference type="EMBL" id="MBD2842154.1"/>
    </source>
</evidence>
<protein>
    <submittedName>
        <fullName evidence="2">Penicillin-binding protein activator LpoB</fullName>
    </submittedName>
</protein>
<evidence type="ECO:0000313" key="3">
    <source>
        <dbReference type="Proteomes" id="UP000635384"/>
    </source>
</evidence>
<dbReference type="InterPro" id="IPR005534">
    <property type="entry name" value="Curli_assmbl/transp-comp_CsgG"/>
</dbReference>
<sequence>MLKTSLATTFAATLAILVAAPASAQDRSSGRQDQERGTAEIPQCSRNLGTIAIVEPDNQWWRELSLGSPEAIMRIFVQRSGCFTLVNRGRSMRSRAMERALADQGELQDGSNLGRGQVKAADYFLQPDIVTTNSDSGGGGVGALVGGLLGRRVLGGLAGGINVKKKEANVTLSVVNARTTVEEALVEGYARKRDLRFRGGGGGGWWTGFGAVGASGYQNTEIGQVIVLAYLDAYSKLVYDLGGLPDDAAAAAPEAR</sequence>
<gene>
    <name evidence="2" type="ORF">IB285_07775</name>
</gene>
<dbReference type="Proteomes" id="UP000635384">
    <property type="component" value="Unassembled WGS sequence"/>
</dbReference>
<reference evidence="2 3" key="1">
    <citation type="submission" date="2020-09" db="EMBL/GenBank/DDBJ databases">
        <authorList>
            <person name="Yoon J.-W."/>
        </authorList>
    </citation>
    <scope>NUCLEOTIDE SEQUENCE [LARGE SCALE GENOMIC DNA]</scope>
    <source>
        <strain evidence="2 3">KMU-140</strain>
    </source>
</reference>
<proteinExistence type="predicted"/>
<feature type="signal peptide" evidence="1">
    <location>
        <begin position="1"/>
        <end position="24"/>
    </location>
</feature>
<dbReference type="RefSeq" id="WP_190787641.1">
    <property type="nucleotide sequence ID" value="NZ_JACXLC010000001.1"/>
</dbReference>
<accession>A0ABR8KNE1</accession>
<feature type="chain" id="PRO_5047327888" evidence="1">
    <location>
        <begin position="25"/>
        <end position="256"/>
    </location>
</feature>
<dbReference type="EMBL" id="JACXLC010000001">
    <property type="protein sequence ID" value="MBD2842154.1"/>
    <property type="molecule type" value="Genomic_DNA"/>
</dbReference>
<dbReference type="Pfam" id="PF03783">
    <property type="entry name" value="CsgG"/>
    <property type="match status" value="1"/>
</dbReference>
<keyword evidence="1" id="KW-0732">Signal</keyword>
<name>A0ABR8KNE1_9SPHN</name>
<comment type="caution">
    <text evidence="2">The sequence shown here is derived from an EMBL/GenBank/DDBJ whole genome shotgun (WGS) entry which is preliminary data.</text>
</comment>